<comment type="caution">
    <text evidence="3">The sequence shown here is derived from an EMBL/GenBank/DDBJ whole genome shotgun (WGS) entry which is preliminary data.</text>
</comment>
<evidence type="ECO:0000313" key="4">
    <source>
        <dbReference type="Proteomes" id="UP000030151"/>
    </source>
</evidence>
<feature type="domain" description="Zn(2)-C6 fungal-type" evidence="2">
    <location>
        <begin position="10"/>
        <end position="39"/>
    </location>
</feature>
<dbReference type="PROSITE" id="PS00463">
    <property type="entry name" value="ZN2_CY6_FUNGAL_1"/>
    <property type="match status" value="1"/>
</dbReference>
<dbReference type="SUPFAM" id="SSF57701">
    <property type="entry name" value="Zn2/Cys6 DNA-binding domain"/>
    <property type="match status" value="1"/>
</dbReference>
<organism evidence="3 4">
    <name type="scientific">Metarhizium robertsii</name>
    <dbReference type="NCBI Taxonomy" id="568076"/>
    <lineage>
        <taxon>Eukaryota</taxon>
        <taxon>Fungi</taxon>
        <taxon>Dikarya</taxon>
        <taxon>Ascomycota</taxon>
        <taxon>Pezizomycotina</taxon>
        <taxon>Sordariomycetes</taxon>
        <taxon>Hypocreomycetidae</taxon>
        <taxon>Hypocreales</taxon>
        <taxon>Clavicipitaceae</taxon>
        <taxon>Metarhizium</taxon>
    </lineage>
</organism>
<dbReference type="Gene3D" id="4.10.240.10">
    <property type="entry name" value="Zn(2)-C6 fungal-type DNA-binding domain"/>
    <property type="match status" value="1"/>
</dbReference>
<evidence type="ECO:0000256" key="1">
    <source>
        <dbReference type="ARBA" id="ARBA00023242"/>
    </source>
</evidence>
<keyword evidence="1" id="KW-0539">Nucleus</keyword>
<dbReference type="Proteomes" id="UP000030151">
    <property type="component" value="Unassembled WGS sequence"/>
</dbReference>
<dbReference type="OrthoDB" id="2991872at2759"/>
<dbReference type="InterPro" id="IPR036864">
    <property type="entry name" value="Zn2-C6_fun-type_DNA-bd_sf"/>
</dbReference>
<dbReference type="GO" id="GO:0008270">
    <property type="term" value="F:zinc ion binding"/>
    <property type="evidence" value="ECO:0007669"/>
    <property type="project" value="InterPro"/>
</dbReference>
<dbReference type="AlphaFoldDB" id="A0A0A1V7S0"/>
<evidence type="ECO:0000259" key="2">
    <source>
        <dbReference type="PROSITE" id="PS50048"/>
    </source>
</evidence>
<sequence length="503" mass="55850">MVFSGLPSTACLSCRQRRLRCDRVPTGCSPCKRKGIECSGYRDPCALRVRDETSRTTRKFAKAPKAPTRRKTLHRVPEPEAGAKHPVEHLIWPFSQLVSSLMGDPSYPLRQNLQEASMAYFLTSYITATPFQRYVPSFCLADADPEDACSITISATALAAYSRRVRSAEYLECARQKYAVALTRVNELLSNPEAAVLDRTLVSVLVLGLFEAIVFEAGKSPTSWTTHTVGAMQLLRLRGPQQFKCPLSRKMVAHASNNIKTSCIQRSIPVPDDFVALDKQLTLLHDPNDPSVKLAPMVQQLASIKARAMAGPDCNLVHEALELDRRIVAFSNECPAWMSYAVEPSSHAPGWAYGGVCHRYPSAYVAKLWNTVRLLRIFLVVLIRQVASGQLDPDLARLRLPDGEASLADYLSGLQQYARENIKTITTGVLASIPSFMEVDDFGRRFAPSGRSLAWPLSIIENTDMCAEAAREHAYENLEMLAGDLNMPQAVHPSRFPGIREDW</sequence>
<reference evidence="3 4" key="1">
    <citation type="submission" date="2014-02" db="EMBL/GenBank/DDBJ databases">
        <title>The genome sequence of the entomopathogenic fungus Metarhizium robertsii ARSEF 2575.</title>
        <authorList>
            <person name="Giuliano Garisto Donzelli B."/>
            <person name="Roe B.A."/>
            <person name="Macmil S.L."/>
            <person name="Krasnoff S.B."/>
            <person name="Gibson D.M."/>
        </authorList>
    </citation>
    <scope>NUCLEOTIDE SEQUENCE [LARGE SCALE GENOMIC DNA]</scope>
    <source>
        <strain evidence="3 4">ARSEF 2575</strain>
    </source>
</reference>
<dbReference type="GO" id="GO:0000981">
    <property type="term" value="F:DNA-binding transcription factor activity, RNA polymerase II-specific"/>
    <property type="evidence" value="ECO:0007669"/>
    <property type="project" value="InterPro"/>
</dbReference>
<gene>
    <name evidence="3" type="ORF">X797_001005</name>
</gene>
<dbReference type="SMART" id="SM00066">
    <property type="entry name" value="GAL4"/>
    <property type="match status" value="1"/>
</dbReference>
<dbReference type="Pfam" id="PF00172">
    <property type="entry name" value="Zn_clus"/>
    <property type="match status" value="1"/>
</dbReference>
<accession>A0A0A1V7S0</accession>
<dbReference type="EMBL" id="JELW01000001">
    <property type="protein sequence ID" value="EXV06287.1"/>
    <property type="molecule type" value="Genomic_DNA"/>
</dbReference>
<dbReference type="PANTHER" id="PTHR38791">
    <property type="entry name" value="ZN(II)2CYS6 TRANSCRIPTION FACTOR (EUROFUNG)-RELATED-RELATED"/>
    <property type="match status" value="1"/>
</dbReference>
<dbReference type="InterPro" id="IPR053175">
    <property type="entry name" value="DHMBA_Reg_Transcription_Factor"/>
</dbReference>
<proteinExistence type="predicted"/>
<evidence type="ECO:0000313" key="3">
    <source>
        <dbReference type="EMBL" id="EXV06287.1"/>
    </source>
</evidence>
<name>A0A0A1V7S0_9HYPO</name>
<dbReference type="HOGENOM" id="CLU_013866_5_3_1"/>
<dbReference type="InterPro" id="IPR001138">
    <property type="entry name" value="Zn2Cys6_DnaBD"/>
</dbReference>
<dbReference type="CDD" id="cd00067">
    <property type="entry name" value="GAL4"/>
    <property type="match status" value="1"/>
</dbReference>
<protein>
    <submittedName>
        <fullName evidence="3">Zn(2)-Cys(6) zinc finger domain protein</fullName>
    </submittedName>
</protein>
<dbReference type="PROSITE" id="PS50048">
    <property type="entry name" value="ZN2_CY6_FUNGAL_2"/>
    <property type="match status" value="1"/>
</dbReference>
<dbReference type="eggNOG" id="ENOG502SJPD">
    <property type="taxonomic scope" value="Eukaryota"/>
</dbReference>